<proteinExistence type="predicted"/>
<evidence type="ECO:0000256" key="2">
    <source>
        <dbReference type="SAM" id="MobiDB-lite"/>
    </source>
</evidence>
<accession>A0A6J8E4P9</accession>
<keyword evidence="1" id="KW-0175">Coiled coil</keyword>
<feature type="compositionally biased region" description="Low complexity" evidence="2">
    <location>
        <begin position="291"/>
        <end position="305"/>
    </location>
</feature>
<protein>
    <submittedName>
        <fullName evidence="3">Uncharacterized protein</fullName>
    </submittedName>
</protein>
<gene>
    <name evidence="3" type="ORF">MCOR_48066</name>
</gene>
<dbReference type="OrthoDB" id="10449761at2759"/>
<reference evidence="3 4" key="1">
    <citation type="submission" date="2020-06" db="EMBL/GenBank/DDBJ databases">
        <authorList>
            <person name="Li R."/>
            <person name="Bekaert M."/>
        </authorList>
    </citation>
    <scope>NUCLEOTIDE SEQUENCE [LARGE SCALE GENOMIC DNA]</scope>
    <source>
        <strain evidence="4">wild</strain>
    </source>
</reference>
<name>A0A6J8E4P9_MYTCO</name>
<evidence type="ECO:0000313" key="4">
    <source>
        <dbReference type="Proteomes" id="UP000507470"/>
    </source>
</evidence>
<keyword evidence="4" id="KW-1185">Reference proteome</keyword>
<evidence type="ECO:0000256" key="1">
    <source>
        <dbReference type="SAM" id="Coils"/>
    </source>
</evidence>
<feature type="region of interest" description="Disordered" evidence="2">
    <location>
        <begin position="285"/>
        <end position="305"/>
    </location>
</feature>
<dbReference type="Proteomes" id="UP000507470">
    <property type="component" value="Unassembled WGS sequence"/>
</dbReference>
<sequence>MNSEVVGYIHCHLNNNHKNVTEQVKEFEKLSMYGNIQIQKSIADQSRTLKHQHATTQAEMIKIREKQEKMEDKHEKTNEEIIKMRELQEVLMQLLINKVRVEVNYDDPGQKNPSDKMAKEFPVLIIIKTPRGWNDKAIAEALKDPKRMPDKQDFQIKFVREGSLIILTTVPYGILYDKFKYEHAIKMFLTRMMDVCNIDTERACHVKATLHILERDEVNIQHSYVLCEDKSTQMNIPHADKCFQINSYERDERMDPKELERKIIKLNEGIDDDNFESRLYSLQRSDDETSYHSPSRSSSSIPSLPVDDVIYSNSNPNIYGEVSVLLSTSNFATTTGADSTTTLLFTSNKSGTLKDVSYPYLKR</sequence>
<feature type="coiled-coil region" evidence="1">
    <location>
        <begin position="60"/>
        <end position="87"/>
    </location>
</feature>
<organism evidence="3 4">
    <name type="scientific">Mytilus coruscus</name>
    <name type="common">Sea mussel</name>
    <dbReference type="NCBI Taxonomy" id="42192"/>
    <lineage>
        <taxon>Eukaryota</taxon>
        <taxon>Metazoa</taxon>
        <taxon>Spiralia</taxon>
        <taxon>Lophotrochozoa</taxon>
        <taxon>Mollusca</taxon>
        <taxon>Bivalvia</taxon>
        <taxon>Autobranchia</taxon>
        <taxon>Pteriomorphia</taxon>
        <taxon>Mytilida</taxon>
        <taxon>Mytiloidea</taxon>
        <taxon>Mytilidae</taxon>
        <taxon>Mytilinae</taxon>
        <taxon>Mytilus</taxon>
    </lineage>
</organism>
<evidence type="ECO:0000313" key="3">
    <source>
        <dbReference type="EMBL" id="CAC5415367.1"/>
    </source>
</evidence>
<dbReference type="AlphaFoldDB" id="A0A6J8E4P9"/>
<dbReference type="EMBL" id="CACVKT020008420">
    <property type="protein sequence ID" value="CAC5415367.1"/>
    <property type="molecule type" value="Genomic_DNA"/>
</dbReference>